<protein>
    <submittedName>
        <fullName evidence="3">Uncharacterized protein</fullName>
    </submittedName>
</protein>
<keyword evidence="2" id="KW-0732">Signal</keyword>
<feature type="compositionally biased region" description="Basic and acidic residues" evidence="1">
    <location>
        <begin position="50"/>
        <end position="73"/>
    </location>
</feature>
<dbReference type="Proteomes" id="UP000037507">
    <property type="component" value="Unassembled WGS sequence"/>
</dbReference>
<feature type="chain" id="PRO_5015575604" evidence="2">
    <location>
        <begin position="22"/>
        <end position="85"/>
    </location>
</feature>
<evidence type="ECO:0000256" key="2">
    <source>
        <dbReference type="SAM" id="SignalP"/>
    </source>
</evidence>
<organism evidence="3 4">
    <name type="scientific">Limnohabitans planktonicus II-D5</name>
    <dbReference type="NCBI Taxonomy" id="1293045"/>
    <lineage>
        <taxon>Bacteria</taxon>
        <taxon>Pseudomonadati</taxon>
        <taxon>Pseudomonadota</taxon>
        <taxon>Betaproteobacteria</taxon>
        <taxon>Burkholderiales</taxon>
        <taxon>Comamonadaceae</taxon>
        <taxon>Limnohabitans</taxon>
    </lineage>
</organism>
<comment type="caution">
    <text evidence="3">The sequence shown here is derived from an EMBL/GenBank/DDBJ whole genome shotgun (WGS) entry which is preliminary data.</text>
</comment>
<gene>
    <name evidence="3" type="ORF">H663_002310</name>
</gene>
<feature type="signal peptide" evidence="2">
    <location>
        <begin position="1"/>
        <end position="21"/>
    </location>
</feature>
<feature type="compositionally biased region" description="Basic residues" evidence="1">
    <location>
        <begin position="40"/>
        <end position="49"/>
    </location>
</feature>
<name>A0A2T7UI07_9BURK</name>
<accession>A0A2T7UI07</accession>
<dbReference type="AlphaFoldDB" id="A0A2T7UI07"/>
<feature type="compositionally biased region" description="Polar residues" evidence="1">
    <location>
        <begin position="24"/>
        <end position="34"/>
    </location>
</feature>
<proteinExistence type="predicted"/>
<reference evidence="3" key="1">
    <citation type="submission" date="2017-04" db="EMBL/GenBank/DDBJ databases">
        <title>Unexpected and diverse lifestyles within the genus Limnohabitans.</title>
        <authorList>
            <person name="Kasalicky V."/>
            <person name="Mehrshad M."/>
            <person name="Andrei S.-A."/>
            <person name="Salcher M."/>
            <person name="Kratochvilova H."/>
            <person name="Simek K."/>
            <person name="Ghai R."/>
        </authorList>
    </citation>
    <scope>NUCLEOTIDE SEQUENCE [LARGE SCALE GENOMIC DNA]</scope>
    <source>
        <strain evidence="3">II-D5</strain>
    </source>
</reference>
<feature type="region of interest" description="Disordered" evidence="1">
    <location>
        <begin position="24"/>
        <end position="85"/>
    </location>
</feature>
<dbReference type="OrthoDB" id="8913726at2"/>
<evidence type="ECO:0000313" key="3">
    <source>
        <dbReference type="EMBL" id="PVE44302.1"/>
    </source>
</evidence>
<dbReference type="EMBL" id="LFYT02000002">
    <property type="protein sequence ID" value="PVE44302.1"/>
    <property type="molecule type" value="Genomic_DNA"/>
</dbReference>
<evidence type="ECO:0000256" key="1">
    <source>
        <dbReference type="SAM" id="MobiDB-lite"/>
    </source>
</evidence>
<dbReference type="RefSeq" id="WP_053176034.1">
    <property type="nucleotide sequence ID" value="NZ_LFYT02000002.1"/>
</dbReference>
<evidence type="ECO:0000313" key="4">
    <source>
        <dbReference type="Proteomes" id="UP000037507"/>
    </source>
</evidence>
<sequence>MTKHLILVGLIAWMVGSTSHAAISSDNFTATATEPSSAPKKTKKSRAPKPKQDKGYGENKAERDKRLLRECRGKPNAGACEGYAN</sequence>
<keyword evidence="4" id="KW-1185">Reference proteome</keyword>